<evidence type="ECO:0000256" key="6">
    <source>
        <dbReference type="ARBA" id="ARBA00023242"/>
    </source>
</evidence>
<keyword evidence="6" id="KW-0539">Nucleus</keyword>
<dbReference type="EMBL" id="CM031818">
    <property type="protein sequence ID" value="KAG6639810.1"/>
    <property type="molecule type" value="Genomic_DNA"/>
</dbReference>
<dbReference type="InterPro" id="IPR017930">
    <property type="entry name" value="Myb_dom"/>
</dbReference>
<evidence type="ECO:0000256" key="4">
    <source>
        <dbReference type="ARBA" id="ARBA00023125"/>
    </source>
</evidence>
<accession>A0A8T1PGW8</accession>
<evidence type="ECO:0000256" key="5">
    <source>
        <dbReference type="ARBA" id="ARBA00023163"/>
    </source>
</evidence>
<sequence>MQGGRLRKGPWVEEEDKRLTTFVTLMGERRWDSIARVSGLQRSGKSCRLRWMNYLHPDLKRGQLSIEEERIILQLHELWGNKWSKIARRLPGRTDNEIKNYWRTHLRKRTQLAQEERNYHCKTNNAEQDFFFNEQGGMSTVKYQCGNKGSVDKDSWGTMNEISSDAPGFSDLPFTCSPYETRFSDWISGLSDDQSEIKHQEDCNTIESCCCYLAWIPDDSNTWDYSGSLWDMD</sequence>
<dbReference type="GO" id="GO:0003700">
    <property type="term" value="F:DNA-binding transcription factor activity"/>
    <property type="evidence" value="ECO:0007669"/>
    <property type="project" value="InterPro"/>
</dbReference>
<dbReference type="PANTHER" id="PTHR45675:SF8">
    <property type="entry name" value="TRANSCRIPTION FACTOR MYB27"/>
    <property type="match status" value="1"/>
</dbReference>
<dbReference type="InterPro" id="IPR044676">
    <property type="entry name" value="EOBI/EOBII-like_plant"/>
</dbReference>
<comment type="caution">
    <text evidence="9">The sequence shown here is derived from an EMBL/GenBank/DDBJ whole genome shotgun (WGS) entry which is preliminary data.</text>
</comment>
<dbReference type="PROSITE" id="PS51294">
    <property type="entry name" value="HTH_MYB"/>
    <property type="match status" value="2"/>
</dbReference>
<proteinExistence type="predicted"/>
<dbReference type="Proteomes" id="UP000811609">
    <property type="component" value="Chromosome 10"/>
</dbReference>
<feature type="domain" description="HTH myb-type" evidence="8">
    <location>
        <begin position="56"/>
        <end position="110"/>
    </location>
</feature>
<feature type="domain" description="HTH myb-type" evidence="8">
    <location>
        <begin position="1"/>
        <end position="55"/>
    </location>
</feature>
<keyword evidence="2" id="KW-0677">Repeat</keyword>
<reference evidence="9" key="1">
    <citation type="submission" date="2020-12" db="EMBL/GenBank/DDBJ databases">
        <title>WGS assembly of Carya illinoinensis cv. Pawnee.</title>
        <authorList>
            <person name="Platts A."/>
            <person name="Shu S."/>
            <person name="Wright S."/>
            <person name="Barry K."/>
            <person name="Edger P."/>
            <person name="Pires J.C."/>
            <person name="Schmutz J."/>
        </authorList>
    </citation>
    <scope>NUCLEOTIDE SEQUENCE</scope>
    <source>
        <tissue evidence="9">Leaf</tissue>
    </source>
</reference>
<evidence type="ECO:0000313" key="9">
    <source>
        <dbReference type="EMBL" id="KAG6639810.1"/>
    </source>
</evidence>
<evidence type="ECO:0000256" key="2">
    <source>
        <dbReference type="ARBA" id="ARBA00022737"/>
    </source>
</evidence>
<evidence type="ECO:0000313" key="10">
    <source>
        <dbReference type="Proteomes" id="UP000811609"/>
    </source>
</evidence>
<feature type="domain" description="Myb-like" evidence="7">
    <location>
        <begin position="56"/>
        <end position="106"/>
    </location>
</feature>
<dbReference type="PANTHER" id="PTHR45675">
    <property type="entry name" value="MYB TRANSCRIPTION FACTOR-RELATED-RELATED"/>
    <property type="match status" value="1"/>
</dbReference>
<feature type="domain" description="Myb-like" evidence="7">
    <location>
        <begin position="3"/>
        <end position="55"/>
    </location>
</feature>
<dbReference type="SMART" id="SM00717">
    <property type="entry name" value="SANT"/>
    <property type="match status" value="2"/>
</dbReference>
<dbReference type="InterPro" id="IPR001005">
    <property type="entry name" value="SANT/Myb"/>
</dbReference>
<evidence type="ECO:0000259" key="8">
    <source>
        <dbReference type="PROSITE" id="PS51294"/>
    </source>
</evidence>
<evidence type="ECO:0000256" key="3">
    <source>
        <dbReference type="ARBA" id="ARBA00023015"/>
    </source>
</evidence>
<comment type="subcellular location">
    <subcellularLocation>
        <location evidence="1">Nucleus</location>
    </subcellularLocation>
</comment>
<name>A0A8T1PGW8_CARIL</name>
<keyword evidence="4" id="KW-0238">DNA-binding</keyword>
<keyword evidence="3" id="KW-0805">Transcription regulation</keyword>
<keyword evidence="5" id="KW-0804">Transcription</keyword>
<dbReference type="GO" id="GO:0043565">
    <property type="term" value="F:sequence-specific DNA binding"/>
    <property type="evidence" value="ECO:0007669"/>
    <property type="project" value="InterPro"/>
</dbReference>
<dbReference type="PROSITE" id="PS50090">
    <property type="entry name" value="MYB_LIKE"/>
    <property type="match status" value="2"/>
</dbReference>
<evidence type="ECO:0000256" key="1">
    <source>
        <dbReference type="ARBA" id="ARBA00004123"/>
    </source>
</evidence>
<organism evidence="9 10">
    <name type="scientific">Carya illinoinensis</name>
    <name type="common">Pecan</name>
    <dbReference type="NCBI Taxonomy" id="32201"/>
    <lineage>
        <taxon>Eukaryota</taxon>
        <taxon>Viridiplantae</taxon>
        <taxon>Streptophyta</taxon>
        <taxon>Embryophyta</taxon>
        <taxon>Tracheophyta</taxon>
        <taxon>Spermatophyta</taxon>
        <taxon>Magnoliopsida</taxon>
        <taxon>eudicotyledons</taxon>
        <taxon>Gunneridae</taxon>
        <taxon>Pentapetalae</taxon>
        <taxon>rosids</taxon>
        <taxon>fabids</taxon>
        <taxon>Fagales</taxon>
        <taxon>Juglandaceae</taxon>
        <taxon>Carya</taxon>
    </lineage>
</organism>
<dbReference type="Pfam" id="PF00249">
    <property type="entry name" value="Myb_DNA-binding"/>
    <property type="match status" value="2"/>
</dbReference>
<dbReference type="CDD" id="cd00167">
    <property type="entry name" value="SANT"/>
    <property type="match status" value="2"/>
</dbReference>
<gene>
    <name evidence="9" type="ORF">CIPAW_10G128400</name>
</gene>
<keyword evidence="10" id="KW-1185">Reference proteome</keyword>
<dbReference type="GO" id="GO:0005634">
    <property type="term" value="C:nucleus"/>
    <property type="evidence" value="ECO:0007669"/>
    <property type="project" value="UniProtKB-SubCell"/>
</dbReference>
<protein>
    <submittedName>
        <fullName evidence="9">Uncharacterized protein</fullName>
    </submittedName>
</protein>
<evidence type="ECO:0000259" key="7">
    <source>
        <dbReference type="PROSITE" id="PS50090"/>
    </source>
</evidence>
<dbReference type="FunFam" id="1.10.10.60:FF:000011">
    <property type="entry name" value="Myb transcription factor"/>
    <property type="match status" value="1"/>
</dbReference>
<dbReference type="AlphaFoldDB" id="A0A8T1PGW8"/>